<dbReference type="PANTHER" id="PTHR13789">
    <property type="entry name" value="MONOOXYGENASE"/>
    <property type="match status" value="1"/>
</dbReference>
<feature type="domain" description="FAD-binding" evidence="3">
    <location>
        <begin position="278"/>
        <end position="357"/>
    </location>
</feature>
<keyword evidence="1" id="KW-0560">Oxidoreductase</keyword>
<dbReference type="InterPro" id="IPR036188">
    <property type="entry name" value="FAD/NAD-bd_sf"/>
</dbReference>
<gene>
    <name evidence="4" type="ORF">PGLA2088_LOCUS16709</name>
</gene>
<evidence type="ECO:0000256" key="2">
    <source>
        <dbReference type="ARBA" id="ARBA00023033"/>
    </source>
</evidence>
<dbReference type="GO" id="GO:0071949">
    <property type="term" value="F:FAD binding"/>
    <property type="evidence" value="ECO:0007669"/>
    <property type="project" value="InterPro"/>
</dbReference>
<evidence type="ECO:0000313" key="5">
    <source>
        <dbReference type="Proteomes" id="UP000626109"/>
    </source>
</evidence>
<dbReference type="Gene3D" id="3.50.50.60">
    <property type="entry name" value="FAD/NAD(P)-binding domain"/>
    <property type="match status" value="2"/>
</dbReference>
<evidence type="ECO:0000256" key="1">
    <source>
        <dbReference type="ARBA" id="ARBA00023002"/>
    </source>
</evidence>
<accession>A0A813J4D0</accession>
<dbReference type="SUPFAM" id="SSF54373">
    <property type="entry name" value="FAD-linked reductases, C-terminal domain"/>
    <property type="match status" value="1"/>
</dbReference>
<dbReference type="InterPro" id="IPR050493">
    <property type="entry name" value="FAD-dep_Monooxygenase_BioMet"/>
</dbReference>
<keyword evidence="2" id="KW-0503">Monooxygenase</keyword>
<dbReference type="PRINTS" id="PR00420">
    <property type="entry name" value="RNGMNOXGNASE"/>
</dbReference>
<dbReference type="Pfam" id="PF01494">
    <property type="entry name" value="FAD_binding_3"/>
    <property type="match status" value="1"/>
</dbReference>
<evidence type="ECO:0000259" key="3">
    <source>
        <dbReference type="Pfam" id="PF01494"/>
    </source>
</evidence>
<dbReference type="SUPFAM" id="SSF51905">
    <property type="entry name" value="FAD/NAD(P)-binding domain"/>
    <property type="match status" value="1"/>
</dbReference>
<reference evidence="4" key="1">
    <citation type="submission" date="2021-02" db="EMBL/GenBank/DDBJ databases">
        <authorList>
            <person name="Dougan E. K."/>
            <person name="Rhodes N."/>
            <person name="Thang M."/>
            <person name="Chan C."/>
        </authorList>
    </citation>
    <scope>NUCLEOTIDE SEQUENCE</scope>
</reference>
<dbReference type="GO" id="GO:0004497">
    <property type="term" value="F:monooxygenase activity"/>
    <property type="evidence" value="ECO:0007669"/>
    <property type="project" value="UniProtKB-KW"/>
</dbReference>
<dbReference type="AlphaFoldDB" id="A0A813J4D0"/>
<dbReference type="PANTHER" id="PTHR13789:SF309">
    <property type="entry name" value="PUTATIVE (AFU_ORTHOLOGUE AFUA_6G14510)-RELATED"/>
    <property type="match status" value="1"/>
</dbReference>
<sequence>MAQEENNTTTTTTAAATSRGIASVSLFPAFFMDLRVAVVGASLGGLSVANVLQHLGAHVEVFECFPKGFHTRGGALGAVDTELVREIRGDAGSSGHRQIKGHGHFYGDLWQYFYEGLEEGTVHFGVDVQEVLEASSKAPQLLLSDGPREFDLIVGADGGKSSIRPYVTKKLPTYAGYTLWRGLVPTKGIAGPPSGSATIGGAEYQTLGFPCPGPEDTGTLWNCGVYMAIPEINVEAPTRNRQVREGMKKVPDWFIPFVRHFFGDTNAKFWEECSEKGKVSPHPVWELAADRVVNGRIILLGDAAHMASPRTGAGAYTAMSDAVMLGAALQRGKTLEEALQIYNDDTVKRGQQLFQQSRQAASYFAPSGWKPVSPAKLLEDALLRRKAEEAKSEKGLIKQFQGCFR</sequence>
<protein>
    <recommendedName>
        <fullName evidence="3">FAD-binding domain-containing protein</fullName>
    </recommendedName>
</protein>
<organism evidence="4 5">
    <name type="scientific">Polarella glacialis</name>
    <name type="common">Dinoflagellate</name>
    <dbReference type="NCBI Taxonomy" id="89957"/>
    <lineage>
        <taxon>Eukaryota</taxon>
        <taxon>Sar</taxon>
        <taxon>Alveolata</taxon>
        <taxon>Dinophyceae</taxon>
        <taxon>Suessiales</taxon>
        <taxon>Suessiaceae</taxon>
        <taxon>Polarella</taxon>
    </lineage>
</organism>
<proteinExistence type="predicted"/>
<dbReference type="EMBL" id="CAJNNW010021358">
    <property type="protein sequence ID" value="CAE8667788.1"/>
    <property type="molecule type" value="Genomic_DNA"/>
</dbReference>
<evidence type="ECO:0000313" key="4">
    <source>
        <dbReference type="EMBL" id="CAE8667788.1"/>
    </source>
</evidence>
<dbReference type="Proteomes" id="UP000626109">
    <property type="component" value="Unassembled WGS sequence"/>
</dbReference>
<comment type="caution">
    <text evidence="4">The sequence shown here is derived from an EMBL/GenBank/DDBJ whole genome shotgun (WGS) entry which is preliminary data.</text>
</comment>
<dbReference type="InterPro" id="IPR002938">
    <property type="entry name" value="FAD-bd"/>
</dbReference>
<name>A0A813J4D0_POLGL</name>